<accession>B8MJQ3</accession>
<sequence>MMKLNRKFYIQILPELCYFFPSYKFLKVVWPLYGIPEAGNHWFHTYHKHYTKQLGMETSTYNLCLLHCCDLEQEFEDAQGITLTQERTCKNIRLVQDHPSDTVSSRGKVRKNASPHEQYVAQRALGAYIASVSQPEASFDLSFAAQATQPGKEDIKALNKRLQWQIDNSTRGLRFVKIDLRTAKLYAFVDASFANNKDSSSQIGHVIVLADARNNANILHWSSTKCKRITRSVLASEMYGMANGFDAAAAIKSTLTQLLHLSEPLPLVLCTDSKSLYECLVKLGTTREKRLMIDLMCLRQSYERQEITEVRWINGNSNPADAMTKSKPCRALQELIDTNKLRIDVDGWVEITLVFLFVYLAELKANKKNKDVGTGCWTGKSRLAANLEHR</sequence>
<evidence type="ECO:0008006" key="3">
    <source>
        <dbReference type="Google" id="ProtNLM"/>
    </source>
</evidence>
<dbReference type="PhylomeDB" id="B8MJQ3"/>
<dbReference type="EMBL" id="EQ962657">
    <property type="protein sequence ID" value="EED15752.1"/>
    <property type="molecule type" value="Genomic_DNA"/>
</dbReference>
<keyword evidence="2" id="KW-1185">Reference proteome</keyword>
<dbReference type="VEuPathDB" id="FungiDB:TSTA_051890"/>
<dbReference type="RefSeq" id="XP_002485705.1">
    <property type="nucleotide sequence ID" value="XM_002485660.1"/>
</dbReference>
<dbReference type="OMA" id="MCFREAY"/>
<dbReference type="Proteomes" id="UP000001745">
    <property type="component" value="Unassembled WGS sequence"/>
</dbReference>
<dbReference type="OrthoDB" id="3751033at2759"/>
<dbReference type="GeneID" id="8103410"/>
<dbReference type="STRING" id="441959.B8MJQ3"/>
<protein>
    <recommendedName>
        <fullName evidence="3">Reverse transcriptase Ty1/copia-type domain-containing protein</fullName>
    </recommendedName>
</protein>
<name>B8MJQ3_TALSN</name>
<evidence type="ECO:0000313" key="1">
    <source>
        <dbReference type="EMBL" id="EED15752.1"/>
    </source>
</evidence>
<dbReference type="AlphaFoldDB" id="B8MJQ3"/>
<dbReference type="eggNOG" id="KOG0017">
    <property type="taxonomic scope" value="Eukaryota"/>
</dbReference>
<dbReference type="HOGENOM" id="CLU_002055_1_1_1"/>
<dbReference type="InParanoid" id="B8MJQ3"/>
<reference evidence="2" key="1">
    <citation type="journal article" date="2015" name="Genome Announc.">
        <title>Genome sequence of the AIDS-associated pathogen Penicillium marneffei (ATCC18224) and its near taxonomic relative Talaromyces stipitatus (ATCC10500).</title>
        <authorList>
            <person name="Nierman W.C."/>
            <person name="Fedorova-Abrams N.D."/>
            <person name="Andrianopoulos A."/>
        </authorList>
    </citation>
    <scope>NUCLEOTIDE SEQUENCE [LARGE SCALE GENOMIC DNA]</scope>
    <source>
        <strain evidence="2">ATCC 10500 / CBS 375.48 / QM 6759 / NRRL 1006</strain>
    </source>
</reference>
<gene>
    <name evidence="1" type="ORF">TSTA_051890</name>
</gene>
<proteinExistence type="predicted"/>
<organism evidence="1 2">
    <name type="scientific">Talaromyces stipitatus (strain ATCC 10500 / CBS 375.48 / QM 6759 / NRRL 1006)</name>
    <name type="common">Penicillium stipitatum</name>
    <dbReference type="NCBI Taxonomy" id="441959"/>
    <lineage>
        <taxon>Eukaryota</taxon>
        <taxon>Fungi</taxon>
        <taxon>Dikarya</taxon>
        <taxon>Ascomycota</taxon>
        <taxon>Pezizomycotina</taxon>
        <taxon>Eurotiomycetes</taxon>
        <taxon>Eurotiomycetidae</taxon>
        <taxon>Eurotiales</taxon>
        <taxon>Trichocomaceae</taxon>
        <taxon>Talaromyces</taxon>
        <taxon>Talaromyces sect. Talaromyces</taxon>
    </lineage>
</organism>
<evidence type="ECO:0000313" key="2">
    <source>
        <dbReference type="Proteomes" id="UP000001745"/>
    </source>
</evidence>